<evidence type="ECO:0000313" key="8">
    <source>
        <dbReference type="Proteomes" id="UP000743001"/>
    </source>
</evidence>
<evidence type="ECO:0000256" key="6">
    <source>
        <dbReference type="SAM" id="Phobius"/>
    </source>
</evidence>
<feature type="transmembrane region" description="Helical" evidence="6">
    <location>
        <begin position="128"/>
        <end position="145"/>
    </location>
</feature>
<evidence type="ECO:0000256" key="4">
    <source>
        <dbReference type="ARBA" id="ARBA00022989"/>
    </source>
</evidence>
<evidence type="ECO:0000256" key="3">
    <source>
        <dbReference type="ARBA" id="ARBA00022692"/>
    </source>
</evidence>
<dbReference type="PANTHER" id="PTHR34857">
    <property type="entry name" value="SLL0384 PROTEIN"/>
    <property type="match status" value="1"/>
</dbReference>
<keyword evidence="8" id="KW-1185">Reference proteome</keyword>
<proteinExistence type="predicted"/>
<gene>
    <name evidence="7" type="ORF">KQJ23_05545</name>
</gene>
<feature type="transmembrane region" description="Helical" evidence="6">
    <location>
        <begin position="68"/>
        <end position="86"/>
    </location>
</feature>
<feature type="transmembrane region" description="Helical" evidence="6">
    <location>
        <begin position="92"/>
        <end position="116"/>
    </location>
</feature>
<dbReference type="InterPro" id="IPR003339">
    <property type="entry name" value="ABC/ECF_trnsptr_transmembrane"/>
</dbReference>
<dbReference type="PANTHER" id="PTHR34857:SF2">
    <property type="entry name" value="SLL0384 PROTEIN"/>
    <property type="match status" value="1"/>
</dbReference>
<dbReference type="InterPro" id="IPR051611">
    <property type="entry name" value="ECF_transporter_component"/>
</dbReference>
<evidence type="ECO:0000256" key="5">
    <source>
        <dbReference type="ARBA" id="ARBA00023136"/>
    </source>
</evidence>
<evidence type="ECO:0000256" key="2">
    <source>
        <dbReference type="ARBA" id="ARBA00022475"/>
    </source>
</evidence>
<reference evidence="7 8" key="1">
    <citation type="submission" date="2021-06" db="EMBL/GenBank/DDBJ databases">
        <authorList>
            <person name="Sun Q."/>
            <person name="Li D."/>
        </authorList>
    </citation>
    <scope>NUCLEOTIDE SEQUENCE [LARGE SCALE GENOMIC DNA]</scope>
    <source>
        <strain evidence="7 8">MSJ-6</strain>
    </source>
</reference>
<comment type="caution">
    <text evidence="7">The sequence shown here is derived from an EMBL/GenBank/DDBJ whole genome shotgun (WGS) entry which is preliminary data.</text>
</comment>
<accession>A0ABS6FQ22</accession>
<keyword evidence="3 6" id="KW-0812">Transmembrane</keyword>
<feature type="transmembrane region" description="Helical" evidence="6">
    <location>
        <begin position="220"/>
        <end position="240"/>
    </location>
</feature>
<protein>
    <submittedName>
        <fullName evidence="7">Energy-coupling factor transporter transmembrane protein EcfT</fullName>
    </submittedName>
</protein>
<sequence length="247" mass="27191">MEPAAKYGRVACKIMKILIEADPRTQLMIVLLTSVAVFIADFSVIPWIILVVALYLFAQGIYKQTAQYLLAALALYLLQIWVSISSLEIMTIFRFLTFLGLRFIPVLMSALALARVPSGKLIASLRKIGLPMGLLVTLAVSFRFMPVMKLEYEAIQISARLRGVSVVSPKNWLRPLSTFEYTIVPLMMRSLKISDELAASATTKGIDHPGRKTSIYQISLGWRDAVLTIAYIGLLVAVLVKGGGGAL</sequence>
<dbReference type="EMBL" id="JAHLQJ010000004">
    <property type="protein sequence ID" value="MBU5671296.1"/>
    <property type="molecule type" value="Genomic_DNA"/>
</dbReference>
<feature type="transmembrane region" description="Helical" evidence="6">
    <location>
        <begin position="27"/>
        <end position="56"/>
    </location>
</feature>
<evidence type="ECO:0000256" key="1">
    <source>
        <dbReference type="ARBA" id="ARBA00004141"/>
    </source>
</evidence>
<comment type="subcellular location">
    <subcellularLocation>
        <location evidence="1">Membrane</location>
        <topology evidence="1">Multi-pass membrane protein</topology>
    </subcellularLocation>
</comment>
<name>A0ABS6FQ22_9BACL</name>
<keyword evidence="2" id="KW-1003">Cell membrane</keyword>
<keyword evidence="5 6" id="KW-0472">Membrane</keyword>
<keyword evidence="4 6" id="KW-1133">Transmembrane helix</keyword>
<dbReference type="Proteomes" id="UP000743001">
    <property type="component" value="Unassembled WGS sequence"/>
</dbReference>
<dbReference type="CDD" id="cd16914">
    <property type="entry name" value="EcfT"/>
    <property type="match status" value="1"/>
</dbReference>
<evidence type="ECO:0000313" key="7">
    <source>
        <dbReference type="EMBL" id="MBU5671296.1"/>
    </source>
</evidence>
<organism evidence="7 8">
    <name type="scientific">Paenibacillus brevis</name>
    <dbReference type="NCBI Taxonomy" id="2841508"/>
    <lineage>
        <taxon>Bacteria</taxon>
        <taxon>Bacillati</taxon>
        <taxon>Bacillota</taxon>
        <taxon>Bacilli</taxon>
        <taxon>Bacillales</taxon>
        <taxon>Paenibacillaceae</taxon>
        <taxon>Paenibacillus</taxon>
    </lineage>
</organism>
<dbReference type="Pfam" id="PF02361">
    <property type="entry name" value="CbiQ"/>
    <property type="match status" value="1"/>
</dbReference>